<dbReference type="EMBL" id="CCCS020000035">
    <property type="protein sequence ID" value="CDQ10221.1"/>
    <property type="molecule type" value="Genomic_DNA"/>
</dbReference>
<name>A0A060UPK1_9PROT</name>
<organism evidence="1">
    <name type="scientific">Acidithiobacillus ferrivorans</name>
    <dbReference type="NCBI Taxonomy" id="160808"/>
    <lineage>
        <taxon>Bacteria</taxon>
        <taxon>Pseudomonadati</taxon>
        <taxon>Pseudomonadota</taxon>
        <taxon>Acidithiobacillia</taxon>
        <taxon>Acidithiobacillales</taxon>
        <taxon>Acidithiobacillaceae</taxon>
        <taxon>Acidithiobacillus</taxon>
    </lineage>
</organism>
<gene>
    <name evidence="2" type="ORF">AFERRI_10280</name>
    <name evidence="1" type="ORF">AFERRI_400002</name>
</gene>
<sequence>MGSQLHENSALLPAALRQFRRCGAGVLADPLQDIDQVIVRVDIVESAGGEQTLHDADLFGAPNWG</sequence>
<keyword evidence="3" id="KW-1185">Reference proteome</keyword>
<dbReference type="EMBL" id="LT841305">
    <property type="protein sequence ID" value="SMH64247.1"/>
    <property type="molecule type" value="Genomic_DNA"/>
</dbReference>
<protein>
    <submittedName>
        <fullName evidence="1">Uncharacterized protein</fullName>
    </submittedName>
</protein>
<dbReference type="AlphaFoldDB" id="A0A060UPK1"/>
<evidence type="ECO:0000313" key="2">
    <source>
        <dbReference type="EMBL" id="SMH64247.1"/>
    </source>
</evidence>
<evidence type="ECO:0000313" key="3">
    <source>
        <dbReference type="Proteomes" id="UP000193925"/>
    </source>
</evidence>
<reference evidence="2 3" key="3">
    <citation type="submission" date="2017-03" db="EMBL/GenBank/DDBJ databases">
        <authorList>
            <person name="Regsiter A."/>
            <person name="William W."/>
        </authorList>
    </citation>
    <scope>NUCLEOTIDE SEQUENCE [LARGE SCALE GENOMIC DNA]</scope>
    <source>
        <strain evidence="2">PRJEB5721</strain>
    </source>
</reference>
<proteinExistence type="predicted"/>
<reference evidence="1" key="2">
    <citation type="submission" date="2014-07" db="EMBL/GenBank/DDBJ databases">
        <title>Initial genome analysis of the psychrotolerant acidophile Acidithiobacillus ferrivorans CF27: insights into iron and sulfur oxidation pathways and into biofilm formation.</title>
        <authorList>
            <person name="Talla E."/>
            <person name="Hedrich S."/>
            <person name="Mangenot S."/>
            <person name="Ji B."/>
            <person name="Johnson D.B."/>
            <person name="Barbe V."/>
            <person name="Bonnefoy V."/>
        </authorList>
    </citation>
    <scope>NUCLEOTIDE SEQUENCE [LARGE SCALE GENOMIC DNA]</scope>
    <source>
        <strain evidence="1">CF27</strain>
    </source>
</reference>
<evidence type="ECO:0000313" key="1">
    <source>
        <dbReference type="EMBL" id="CDQ10221.1"/>
    </source>
</evidence>
<accession>A0A060UPK1</accession>
<reference evidence="1" key="1">
    <citation type="submission" date="2014-03" db="EMBL/GenBank/DDBJ databases">
        <authorList>
            <person name="Genoscope - CEA"/>
        </authorList>
    </citation>
    <scope>NUCLEOTIDE SEQUENCE [LARGE SCALE GENOMIC DNA]</scope>
    <source>
        <strain evidence="1">CF27</strain>
    </source>
</reference>
<dbReference type="Proteomes" id="UP000193925">
    <property type="component" value="Chromosome AFERRI"/>
</dbReference>